<dbReference type="EMBL" id="JAEAOA010002069">
    <property type="protein sequence ID" value="KAK3584268.1"/>
    <property type="molecule type" value="Genomic_DNA"/>
</dbReference>
<comment type="caution">
    <text evidence="4">The sequence shown here is derived from an EMBL/GenBank/DDBJ whole genome shotgun (WGS) entry which is preliminary data.</text>
</comment>
<keyword evidence="5" id="KW-1185">Reference proteome</keyword>
<dbReference type="Gene3D" id="2.60.120.1440">
    <property type="match status" value="1"/>
</dbReference>
<evidence type="ECO:0000256" key="1">
    <source>
        <dbReference type="SAM" id="MobiDB-lite"/>
    </source>
</evidence>
<dbReference type="Proteomes" id="UP001195483">
    <property type="component" value="Unassembled WGS sequence"/>
</dbReference>
<reference evidence="4" key="3">
    <citation type="submission" date="2023-05" db="EMBL/GenBank/DDBJ databases">
        <authorList>
            <person name="Smith C.H."/>
        </authorList>
    </citation>
    <scope>NUCLEOTIDE SEQUENCE</scope>
    <source>
        <strain evidence="4">CHS0354</strain>
        <tissue evidence="4">Mantle</tissue>
    </source>
</reference>
<evidence type="ECO:0000313" key="5">
    <source>
        <dbReference type="Proteomes" id="UP001195483"/>
    </source>
</evidence>
<evidence type="ECO:0000313" key="4">
    <source>
        <dbReference type="EMBL" id="KAK3584268.1"/>
    </source>
</evidence>
<feature type="compositionally biased region" description="Basic and acidic residues" evidence="1">
    <location>
        <begin position="197"/>
        <end position="211"/>
    </location>
</feature>
<organism evidence="4 5">
    <name type="scientific">Potamilus streckersoni</name>
    <dbReference type="NCBI Taxonomy" id="2493646"/>
    <lineage>
        <taxon>Eukaryota</taxon>
        <taxon>Metazoa</taxon>
        <taxon>Spiralia</taxon>
        <taxon>Lophotrochozoa</taxon>
        <taxon>Mollusca</taxon>
        <taxon>Bivalvia</taxon>
        <taxon>Autobranchia</taxon>
        <taxon>Heteroconchia</taxon>
        <taxon>Palaeoheterodonta</taxon>
        <taxon>Unionida</taxon>
        <taxon>Unionoidea</taxon>
        <taxon>Unionidae</taxon>
        <taxon>Ambleminae</taxon>
        <taxon>Lampsilini</taxon>
        <taxon>Potamilus</taxon>
    </lineage>
</organism>
<feature type="region of interest" description="Disordered" evidence="1">
    <location>
        <begin position="186"/>
        <end position="236"/>
    </location>
</feature>
<name>A0AAE0S312_9BIVA</name>
<proteinExistence type="predicted"/>
<feature type="chain" id="PRO_5042149868" description="FecR protein domain-containing protein" evidence="2">
    <location>
        <begin position="24"/>
        <end position="712"/>
    </location>
</feature>
<evidence type="ECO:0000256" key="2">
    <source>
        <dbReference type="SAM" id="SignalP"/>
    </source>
</evidence>
<feature type="signal peptide" evidence="2">
    <location>
        <begin position="1"/>
        <end position="23"/>
    </location>
</feature>
<sequence length="712" mass="80599">MKIFLRLPALIYIACTFSLLLSAQETPVINVKFLSPTGKIQVISPDKKVIYTPESKKVEIQYGDVIRTDALARIKLMILQDSFDIDIYPNTVYKITRPEPKKNVALVFLGKALFNIKKVARNVLGESFEVKGKFSTMGVKGTEFVVTETASATHMAVIEGVVSLHNNMMPDKQVDVAENQVSFVTQDAPPVPPVNVPKEEITSVTEDKKPMAEQSAKSETAQREQVPGEQPRDNSVKEINEMVKELEKDIQENPTDIEKSKFTGGAADNSDYYYVPDKNKLTGTVSAQSASEGVPMFPVGTKLAQNSKVKTNTVNSSAGPAGNLDTQILIFSSSHSNFDYVDDVSGTVTVIINSFNPVKSVIVNNQEISLARFDAYFLEFTIPYNLEGDRWISEITAKTDTGYNTQKYEFRKKPPANTDSKNKQGAIEDKFSALLQIGYHQEDNLRKINPNKDQETAEAYHFLAYISYLYGGVNALFIDALYYKNDYQKKNFSDTDLKRNEIEKRGFSLAYRRKKITENGYADLGYGYYQTDSGVYRDSNIKADTEHKFFLKFNDFLPNKYYGLQAAYTLIESDYLKGTDDESTGRRVNGGGHFGYIISAVNLEVAYDYTQRTAKGQNVDNKEHSAAASLTYYFSDSLLSAYSYNYRKTNYEFKRAGVLPENTKTFHDIYLTYLFYKYFGMKVYYQRFESKGNITSFEYTNNKAGINLFYHY</sequence>
<dbReference type="Pfam" id="PF04773">
    <property type="entry name" value="FecR"/>
    <property type="match status" value="1"/>
</dbReference>
<evidence type="ECO:0000259" key="3">
    <source>
        <dbReference type="Pfam" id="PF04773"/>
    </source>
</evidence>
<dbReference type="InterPro" id="IPR006860">
    <property type="entry name" value="FecR"/>
</dbReference>
<reference evidence="4" key="1">
    <citation type="journal article" date="2021" name="Genome Biol. Evol.">
        <title>A High-Quality Reference Genome for a Parasitic Bivalve with Doubly Uniparental Inheritance (Bivalvia: Unionida).</title>
        <authorList>
            <person name="Smith C.H."/>
        </authorList>
    </citation>
    <scope>NUCLEOTIDE SEQUENCE</scope>
    <source>
        <strain evidence="4">CHS0354</strain>
    </source>
</reference>
<accession>A0AAE0S312</accession>
<reference evidence="4" key="2">
    <citation type="journal article" date="2021" name="Genome Biol. Evol.">
        <title>Developing a high-quality reference genome for a parasitic bivalve with doubly uniparental inheritance (Bivalvia: Unionida).</title>
        <authorList>
            <person name="Smith C.H."/>
        </authorList>
    </citation>
    <scope>NUCLEOTIDE SEQUENCE</scope>
    <source>
        <strain evidence="4">CHS0354</strain>
        <tissue evidence="4">Mantle</tissue>
    </source>
</reference>
<gene>
    <name evidence="4" type="ORF">CHS0354_035349</name>
</gene>
<protein>
    <recommendedName>
        <fullName evidence="3">FecR protein domain-containing protein</fullName>
    </recommendedName>
</protein>
<dbReference type="AlphaFoldDB" id="A0AAE0S312"/>
<dbReference type="PANTHER" id="PTHR38731">
    <property type="entry name" value="LIPL45-RELATED LIPOPROTEIN-RELATED"/>
    <property type="match status" value="1"/>
</dbReference>
<feature type="domain" description="FecR protein" evidence="3">
    <location>
        <begin position="64"/>
        <end position="162"/>
    </location>
</feature>
<keyword evidence="2" id="KW-0732">Signal</keyword>